<comment type="caution">
    <text evidence="1">The sequence shown here is derived from an EMBL/GenBank/DDBJ whole genome shotgun (WGS) entry which is preliminary data.</text>
</comment>
<dbReference type="Proteomes" id="UP000298860">
    <property type="component" value="Unassembled WGS sequence"/>
</dbReference>
<organism evidence="1 2">
    <name type="scientific">Gandjariella thermophila</name>
    <dbReference type="NCBI Taxonomy" id="1931992"/>
    <lineage>
        <taxon>Bacteria</taxon>
        <taxon>Bacillati</taxon>
        <taxon>Actinomycetota</taxon>
        <taxon>Actinomycetes</taxon>
        <taxon>Pseudonocardiales</taxon>
        <taxon>Pseudonocardiaceae</taxon>
        <taxon>Gandjariella</taxon>
    </lineage>
</organism>
<keyword evidence="2" id="KW-1185">Reference proteome</keyword>
<dbReference type="EMBL" id="BJFL01000003">
    <property type="protein sequence ID" value="GDY29291.1"/>
    <property type="molecule type" value="Genomic_DNA"/>
</dbReference>
<dbReference type="AlphaFoldDB" id="A0A4D4IYH1"/>
<protein>
    <submittedName>
        <fullName evidence="1">Uncharacterized protein</fullName>
    </submittedName>
</protein>
<proteinExistence type="predicted"/>
<reference evidence="2" key="1">
    <citation type="submission" date="2019-04" db="EMBL/GenBank/DDBJ databases">
        <title>Draft genome sequence of Pseudonocardiaceae bacterium SL3-2-4.</title>
        <authorList>
            <person name="Ningsih F."/>
            <person name="Yokota A."/>
            <person name="Sakai Y."/>
            <person name="Nanatani K."/>
            <person name="Yabe S."/>
            <person name="Oetari A."/>
            <person name="Sjamsuridzal W."/>
        </authorList>
    </citation>
    <scope>NUCLEOTIDE SEQUENCE [LARGE SCALE GENOMIC DNA]</scope>
    <source>
        <strain evidence="2">SL3-2-4</strain>
    </source>
</reference>
<accession>A0A4D4IYH1</accession>
<gene>
    <name evidence="1" type="ORF">GTS_09240</name>
</gene>
<evidence type="ECO:0000313" key="2">
    <source>
        <dbReference type="Proteomes" id="UP000298860"/>
    </source>
</evidence>
<sequence>MIARLKARTSLGTVIECLRNGRGPVVATVFCGQTGRYPGRARRRAGGYPRTSAGRCGFPFLTRSCPTLIRTEVAPFRPLHAVKLYAIIDEPVLNRTVGGKQVMDELVFDRLARLSLRPRDTAQVIAGMLS</sequence>
<name>A0A4D4IYH1_9PSEU</name>
<evidence type="ECO:0000313" key="1">
    <source>
        <dbReference type="EMBL" id="GDY29291.1"/>
    </source>
</evidence>